<dbReference type="GO" id="GO:0003735">
    <property type="term" value="F:structural constituent of ribosome"/>
    <property type="evidence" value="ECO:0007669"/>
    <property type="project" value="InterPro"/>
</dbReference>
<dbReference type="GO" id="GO:0006412">
    <property type="term" value="P:translation"/>
    <property type="evidence" value="ECO:0007669"/>
    <property type="project" value="InterPro"/>
</dbReference>
<protein>
    <submittedName>
        <fullName evidence="4">40S ribosomal protein S23-A</fullName>
    </submittedName>
</protein>
<evidence type="ECO:0000313" key="4">
    <source>
        <dbReference type="EMBL" id="KAJ4833476.1"/>
    </source>
</evidence>
<dbReference type="OrthoDB" id="1713912at2759"/>
<dbReference type="InterPro" id="IPR012340">
    <property type="entry name" value="NA-bd_OB-fold"/>
</dbReference>
<evidence type="ECO:0000313" key="5">
    <source>
        <dbReference type="Proteomes" id="UP001141552"/>
    </source>
</evidence>
<dbReference type="Pfam" id="PF00164">
    <property type="entry name" value="Ribosom_S12_S23"/>
    <property type="match status" value="1"/>
</dbReference>
<gene>
    <name evidence="4" type="primary">RPS23A</name>
    <name evidence="4" type="ORF">Tsubulata_008066</name>
</gene>
<name>A0A9Q0J8K2_9ROSI</name>
<evidence type="ECO:0000256" key="2">
    <source>
        <dbReference type="ARBA" id="ARBA00022980"/>
    </source>
</evidence>
<dbReference type="Gene3D" id="2.40.50.140">
    <property type="entry name" value="Nucleic acid-binding proteins"/>
    <property type="match status" value="1"/>
</dbReference>
<dbReference type="GO" id="GO:0005840">
    <property type="term" value="C:ribosome"/>
    <property type="evidence" value="ECO:0007669"/>
    <property type="project" value="UniProtKB-KW"/>
</dbReference>
<reference evidence="4" key="2">
    <citation type="journal article" date="2023" name="Plants (Basel)">
        <title>Annotation of the Turnera subulata (Passifloraceae) Draft Genome Reveals the S-Locus Evolved after the Divergence of Turneroideae from Passifloroideae in a Stepwise Manner.</title>
        <authorList>
            <person name="Henning P.M."/>
            <person name="Roalson E.H."/>
            <person name="Mir W."/>
            <person name="McCubbin A.G."/>
            <person name="Shore J.S."/>
        </authorList>
    </citation>
    <scope>NUCLEOTIDE SEQUENCE</scope>
    <source>
        <strain evidence="4">F60SS</strain>
    </source>
</reference>
<sequence>MIYGCLNYIEESDEVLIGGFGHKGHAMGEIPEVKFKVVKMSGVSVLARFKEKEEKPRP</sequence>
<dbReference type="EMBL" id="JAKUCV010004934">
    <property type="protein sequence ID" value="KAJ4833476.1"/>
    <property type="molecule type" value="Genomic_DNA"/>
</dbReference>
<dbReference type="AlphaFoldDB" id="A0A9Q0J8K2"/>
<evidence type="ECO:0000256" key="3">
    <source>
        <dbReference type="ARBA" id="ARBA00023274"/>
    </source>
</evidence>
<organism evidence="4 5">
    <name type="scientific">Turnera subulata</name>
    <dbReference type="NCBI Taxonomy" id="218843"/>
    <lineage>
        <taxon>Eukaryota</taxon>
        <taxon>Viridiplantae</taxon>
        <taxon>Streptophyta</taxon>
        <taxon>Embryophyta</taxon>
        <taxon>Tracheophyta</taxon>
        <taxon>Spermatophyta</taxon>
        <taxon>Magnoliopsida</taxon>
        <taxon>eudicotyledons</taxon>
        <taxon>Gunneridae</taxon>
        <taxon>Pentapetalae</taxon>
        <taxon>rosids</taxon>
        <taxon>fabids</taxon>
        <taxon>Malpighiales</taxon>
        <taxon>Passifloraceae</taxon>
        <taxon>Turnera</taxon>
    </lineage>
</organism>
<proteinExistence type="inferred from homology"/>
<dbReference type="FunFam" id="2.40.50.140:FF:000007">
    <property type="entry name" value="40S ribosomal protein S23"/>
    <property type="match status" value="1"/>
</dbReference>
<keyword evidence="2 4" id="KW-0689">Ribosomal protein</keyword>
<comment type="similarity">
    <text evidence="1">Belongs to the universal ribosomal protein uS12 family.</text>
</comment>
<reference evidence="4" key="1">
    <citation type="submission" date="2022-02" db="EMBL/GenBank/DDBJ databases">
        <authorList>
            <person name="Henning P.M."/>
            <person name="McCubbin A.G."/>
            <person name="Shore J.S."/>
        </authorList>
    </citation>
    <scope>NUCLEOTIDE SEQUENCE</scope>
    <source>
        <strain evidence="4">F60SS</strain>
        <tissue evidence="4">Leaves</tissue>
    </source>
</reference>
<dbReference type="Proteomes" id="UP001141552">
    <property type="component" value="Unassembled WGS sequence"/>
</dbReference>
<dbReference type="GO" id="GO:1990904">
    <property type="term" value="C:ribonucleoprotein complex"/>
    <property type="evidence" value="ECO:0007669"/>
    <property type="project" value="UniProtKB-KW"/>
</dbReference>
<comment type="caution">
    <text evidence="4">The sequence shown here is derived from an EMBL/GenBank/DDBJ whole genome shotgun (WGS) entry which is preliminary data.</text>
</comment>
<dbReference type="InterPro" id="IPR006032">
    <property type="entry name" value="Ribosomal_uS12"/>
</dbReference>
<dbReference type="SUPFAM" id="SSF50249">
    <property type="entry name" value="Nucleic acid-binding proteins"/>
    <property type="match status" value="1"/>
</dbReference>
<keyword evidence="5" id="KW-1185">Reference proteome</keyword>
<accession>A0A9Q0J8K2</accession>
<evidence type="ECO:0000256" key="1">
    <source>
        <dbReference type="ARBA" id="ARBA00005657"/>
    </source>
</evidence>
<keyword evidence="3" id="KW-0687">Ribonucleoprotein</keyword>